<sequence>MERHRTESDERPNQPADRTGAACTATAVIDEHGIVTGWSEGATRLLGYLPSEVMGRGAAGLLAEDVPEAARKPPADQHRQAGKAVLRHRDGHSVDAELLAHRRIAEDGRSEWLVVSAVPGKPPQDHADALVNWAFTQSALAQAVFDVDLRLVWANAAMERALAVTENGMCGLRLSEIMMNASARETEEAMRMTLDSGESQMLEQHLRTPGEDREHAWTVSLSPLKDQNGRMRGVCLAARDTTEQYTARQRLLLLNEASTRIGSTLDMDRTAQELADVAVPRLADFVGVYLLAPLVRREEPPAGALTGAVLLHCVAHQSVLKGCPEAVLQLGETTTYPASSAAAQCLAQGRAVIQETTDSSLADWLAQDPVRAARVREYGFHSIMAVPMRARGTSLGAAMFIRHRRPEPFTLDDVVLAEELLARAAVCIDNARRYSRERGTAVALQRNLLPRKLPEQTALEVASRYLPAGAQAGVGGDWFDVIPLSGRRVALVVGDVVGHGLQASADMGRLRIAVRTLADIDLPPEELLTHLDDLVIRLSEEEGGGNGLEPGAEAATIGATCLYVVYDPVSRHCTLARAGHPLPAVLTPDRKVEFLELPPGPPLGLGSLPFESLEAELPEGSVLFLYTDGLIASCGRDTGECVDILQTALSRPAPSLDALCDTVLADLLPENPADDVALLVARTRALSGEQVATWELPSDPAVVARARKNATEQLAAWDLDEAVFITELVVSELVTNAIRYGRPPLRLRLIREAHTLICEVSDASNTVPHMRRARVFDEGGRGLLLVAQLTERWGTRHTRVGKTIWAEQSVPDMVSPTTAPAPPWKQGEGRTG</sequence>
<dbReference type="CDD" id="cd16936">
    <property type="entry name" value="HATPase_RsbW-like"/>
    <property type="match status" value="1"/>
</dbReference>
<keyword evidence="6" id="KW-1185">Reference proteome</keyword>
<evidence type="ECO:0000256" key="2">
    <source>
        <dbReference type="SAM" id="MobiDB-lite"/>
    </source>
</evidence>
<dbReference type="AlphaFoldDB" id="A0A917PAZ0"/>
<dbReference type="SUPFAM" id="SSF55874">
    <property type="entry name" value="ATPase domain of HSP90 chaperone/DNA topoisomerase II/histidine kinase"/>
    <property type="match status" value="1"/>
</dbReference>
<dbReference type="SMART" id="SM00065">
    <property type="entry name" value="GAF"/>
    <property type="match status" value="1"/>
</dbReference>
<reference evidence="5" key="1">
    <citation type="journal article" date="2014" name="Int. J. Syst. Evol. Microbiol.">
        <title>Complete genome sequence of Corynebacterium casei LMG S-19264T (=DSM 44701T), isolated from a smear-ripened cheese.</title>
        <authorList>
            <consortium name="US DOE Joint Genome Institute (JGI-PGF)"/>
            <person name="Walter F."/>
            <person name="Albersmeier A."/>
            <person name="Kalinowski J."/>
            <person name="Ruckert C."/>
        </authorList>
    </citation>
    <scope>NUCLEOTIDE SEQUENCE</scope>
    <source>
        <strain evidence="5">JCM 3086</strain>
    </source>
</reference>
<organism evidence="5 6">
    <name type="scientific">Streptomyces brasiliensis</name>
    <dbReference type="NCBI Taxonomy" id="1954"/>
    <lineage>
        <taxon>Bacteria</taxon>
        <taxon>Bacillati</taxon>
        <taxon>Actinomycetota</taxon>
        <taxon>Actinomycetes</taxon>
        <taxon>Kitasatosporales</taxon>
        <taxon>Streptomycetaceae</taxon>
        <taxon>Streptomyces</taxon>
    </lineage>
</organism>
<dbReference type="PROSITE" id="PS50113">
    <property type="entry name" value="PAC"/>
    <property type="match status" value="1"/>
</dbReference>
<dbReference type="FunFam" id="3.60.40.10:FF:000031">
    <property type="entry name" value="PAS sensor protein"/>
    <property type="match status" value="1"/>
</dbReference>
<dbReference type="FunFam" id="3.30.565.10:FF:000028">
    <property type="entry name" value="PAS sensor protein"/>
    <property type="match status" value="1"/>
</dbReference>
<dbReference type="InterPro" id="IPR035965">
    <property type="entry name" value="PAS-like_dom_sf"/>
</dbReference>
<dbReference type="EMBL" id="BMQA01000109">
    <property type="protein sequence ID" value="GGJ69005.1"/>
    <property type="molecule type" value="Genomic_DNA"/>
</dbReference>
<dbReference type="InterPro" id="IPR029016">
    <property type="entry name" value="GAF-like_dom_sf"/>
</dbReference>
<dbReference type="Proteomes" id="UP000657574">
    <property type="component" value="Unassembled WGS sequence"/>
</dbReference>
<dbReference type="Pfam" id="PF13581">
    <property type="entry name" value="HATPase_c_2"/>
    <property type="match status" value="1"/>
</dbReference>
<dbReference type="InterPro" id="IPR003018">
    <property type="entry name" value="GAF"/>
</dbReference>
<dbReference type="NCBIfam" id="TIGR00229">
    <property type="entry name" value="sensory_box"/>
    <property type="match status" value="2"/>
</dbReference>
<feature type="compositionally biased region" description="Basic and acidic residues" evidence="2">
    <location>
        <begin position="1"/>
        <end position="12"/>
    </location>
</feature>
<dbReference type="InterPro" id="IPR036890">
    <property type="entry name" value="HATPase_C_sf"/>
</dbReference>
<evidence type="ECO:0000313" key="5">
    <source>
        <dbReference type="EMBL" id="GGJ69005.1"/>
    </source>
</evidence>
<evidence type="ECO:0000256" key="1">
    <source>
        <dbReference type="ARBA" id="ARBA00022801"/>
    </source>
</evidence>
<dbReference type="SMART" id="SM00331">
    <property type="entry name" value="PP2C_SIG"/>
    <property type="match status" value="1"/>
</dbReference>
<accession>A0A917PAZ0</accession>
<dbReference type="InterPro" id="IPR052016">
    <property type="entry name" value="Bact_Sigma-Reg"/>
</dbReference>
<dbReference type="InterPro" id="IPR003594">
    <property type="entry name" value="HATPase_dom"/>
</dbReference>
<dbReference type="PROSITE" id="PS50112">
    <property type="entry name" value="PAS"/>
    <property type="match status" value="1"/>
</dbReference>
<dbReference type="Pfam" id="PF00989">
    <property type="entry name" value="PAS"/>
    <property type="match status" value="1"/>
</dbReference>
<dbReference type="Pfam" id="PF01590">
    <property type="entry name" value="GAF"/>
    <property type="match status" value="1"/>
</dbReference>
<dbReference type="InterPro" id="IPR001932">
    <property type="entry name" value="PPM-type_phosphatase-like_dom"/>
</dbReference>
<comment type="caution">
    <text evidence="5">The sequence shown here is derived from an EMBL/GenBank/DDBJ whole genome shotgun (WGS) entry which is preliminary data.</text>
</comment>
<dbReference type="InterPro" id="IPR013767">
    <property type="entry name" value="PAS_fold"/>
</dbReference>
<feature type="region of interest" description="Disordered" evidence="2">
    <location>
        <begin position="1"/>
        <end position="21"/>
    </location>
</feature>
<dbReference type="PANTHER" id="PTHR43156:SF2">
    <property type="entry name" value="STAGE II SPORULATION PROTEIN E"/>
    <property type="match status" value="1"/>
</dbReference>
<proteinExistence type="predicted"/>
<evidence type="ECO:0000259" key="4">
    <source>
        <dbReference type="PROSITE" id="PS50113"/>
    </source>
</evidence>
<dbReference type="Pfam" id="PF07228">
    <property type="entry name" value="SpoIIE"/>
    <property type="match status" value="1"/>
</dbReference>
<dbReference type="SUPFAM" id="SSF55781">
    <property type="entry name" value="GAF domain-like"/>
    <property type="match status" value="1"/>
</dbReference>
<evidence type="ECO:0000259" key="3">
    <source>
        <dbReference type="PROSITE" id="PS50112"/>
    </source>
</evidence>
<dbReference type="Gene3D" id="3.60.40.10">
    <property type="entry name" value="PPM-type phosphatase domain"/>
    <property type="match status" value="1"/>
</dbReference>
<protein>
    <submittedName>
        <fullName evidence="5">Uncharacterized protein</fullName>
    </submittedName>
</protein>
<feature type="region of interest" description="Disordered" evidence="2">
    <location>
        <begin position="811"/>
        <end position="832"/>
    </location>
</feature>
<dbReference type="Pfam" id="PF08448">
    <property type="entry name" value="PAS_4"/>
    <property type="match status" value="1"/>
</dbReference>
<dbReference type="SUPFAM" id="SSF55785">
    <property type="entry name" value="PYP-like sensor domain (PAS domain)"/>
    <property type="match status" value="2"/>
</dbReference>
<dbReference type="GO" id="GO:0006355">
    <property type="term" value="P:regulation of DNA-templated transcription"/>
    <property type="evidence" value="ECO:0007669"/>
    <property type="project" value="InterPro"/>
</dbReference>
<dbReference type="InterPro" id="IPR036457">
    <property type="entry name" value="PPM-type-like_dom_sf"/>
</dbReference>
<name>A0A917PAZ0_9ACTN</name>
<feature type="domain" description="PAS" evidence="3">
    <location>
        <begin position="28"/>
        <end position="56"/>
    </location>
</feature>
<dbReference type="Gene3D" id="3.30.565.10">
    <property type="entry name" value="Histidine kinase-like ATPase, C-terminal domain"/>
    <property type="match status" value="1"/>
</dbReference>
<dbReference type="FunFam" id="3.30.450.40:FF:000035">
    <property type="entry name" value="PAS sensor protein"/>
    <property type="match status" value="1"/>
</dbReference>
<gene>
    <name evidence="5" type="ORF">GCM10010121_094680</name>
</gene>
<dbReference type="RefSeq" id="WP_229841638.1">
    <property type="nucleotide sequence ID" value="NZ_BMQA01000109.1"/>
</dbReference>
<dbReference type="InterPro" id="IPR000700">
    <property type="entry name" value="PAS-assoc_C"/>
</dbReference>
<dbReference type="PANTHER" id="PTHR43156">
    <property type="entry name" value="STAGE II SPORULATION PROTEIN E-RELATED"/>
    <property type="match status" value="1"/>
</dbReference>
<dbReference type="Gene3D" id="3.30.450.40">
    <property type="match status" value="1"/>
</dbReference>
<dbReference type="InterPro" id="IPR000014">
    <property type="entry name" value="PAS"/>
</dbReference>
<dbReference type="GO" id="GO:0016791">
    <property type="term" value="F:phosphatase activity"/>
    <property type="evidence" value="ECO:0007669"/>
    <property type="project" value="TreeGrafter"/>
</dbReference>
<dbReference type="CDD" id="cd00130">
    <property type="entry name" value="PAS"/>
    <property type="match status" value="1"/>
</dbReference>
<dbReference type="Gene3D" id="3.30.450.20">
    <property type="entry name" value="PAS domain"/>
    <property type="match status" value="2"/>
</dbReference>
<dbReference type="SUPFAM" id="SSF81606">
    <property type="entry name" value="PP2C-like"/>
    <property type="match status" value="1"/>
</dbReference>
<dbReference type="InterPro" id="IPR013656">
    <property type="entry name" value="PAS_4"/>
</dbReference>
<feature type="domain" description="PAC" evidence="4">
    <location>
        <begin position="200"/>
        <end position="253"/>
    </location>
</feature>
<evidence type="ECO:0000313" key="6">
    <source>
        <dbReference type="Proteomes" id="UP000657574"/>
    </source>
</evidence>
<keyword evidence="1" id="KW-0378">Hydrolase</keyword>
<reference evidence="5" key="2">
    <citation type="submission" date="2020-09" db="EMBL/GenBank/DDBJ databases">
        <authorList>
            <person name="Sun Q."/>
            <person name="Ohkuma M."/>
        </authorList>
    </citation>
    <scope>NUCLEOTIDE SEQUENCE</scope>
    <source>
        <strain evidence="5">JCM 3086</strain>
    </source>
</reference>